<dbReference type="OrthoDB" id="68090at2759"/>
<gene>
    <name evidence="15" type="ORF">J3R30DRAFT_1939241</name>
</gene>
<dbReference type="InterPro" id="IPR013886">
    <property type="entry name" value="PI31_Prot_C"/>
</dbReference>
<evidence type="ECO:0000256" key="11">
    <source>
        <dbReference type="SAM" id="MobiDB-lite"/>
    </source>
</evidence>
<evidence type="ECO:0000256" key="3">
    <source>
        <dbReference type="ARBA" id="ARBA00006405"/>
    </source>
</evidence>
<evidence type="ECO:0000259" key="13">
    <source>
        <dbReference type="Pfam" id="PF08577"/>
    </source>
</evidence>
<evidence type="ECO:0000256" key="2">
    <source>
        <dbReference type="ARBA" id="ARBA00004496"/>
    </source>
</evidence>
<feature type="compositionally biased region" description="Polar residues" evidence="11">
    <location>
        <begin position="189"/>
        <end position="204"/>
    </location>
</feature>
<comment type="similarity">
    <text evidence="3">Belongs to the proteasome inhibitor PI31 family.</text>
</comment>
<evidence type="ECO:0000256" key="5">
    <source>
        <dbReference type="ARBA" id="ARBA00022490"/>
    </source>
</evidence>
<feature type="region of interest" description="Disordered" evidence="11">
    <location>
        <begin position="181"/>
        <end position="213"/>
    </location>
</feature>
<reference evidence="15" key="1">
    <citation type="submission" date="2022-08" db="EMBL/GenBank/DDBJ databases">
        <title>A Global Phylogenomic Analysis of the Shiitake Genus Lentinula.</title>
        <authorList>
            <consortium name="DOE Joint Genome Institute"/>
            <person name="Sierra-Patev S."/>
            <person name="Min B."/>
            <person name="Naranjo-Ortiz M."/>
            <person name="Looney B."/>
            <person name="Konkel Z."/>
            <person name="Slot J.C."/>
            <person name="Sakamoto Y."/>
            <person name="Steenwyk J.L."/>
            <person name="Rokas A."/>
            <person name="Carro J."/>
            <person name="Camarero S."/>
            <person name="Ferreira P."/>
            <person name="Molpeceres G."/>
            <person name="Ruiz-Duenas F.J."/>
            <person name="Serrano A."/>
            <person name="Henrissat B."/>
            <person name="Drula E."/>
            <person name="Hughes K.W."/>
            <person name="Mata J.L."/>
            <person name="Ishikawa N.K."/>
            <person name="Vargas-Isla R."/>
            <person name="Ushijima S."/>
            <person name="Smith C.A."/>
            <person name="Ahrendt S."/>
            <person name="Andreopoulos W."/>
            <person name="He G."/>
            <person name="Labutti K."/>
            <person name="Lipzen A."/>
            <person name="Ng V."/>
            <person name="Riley R."/>
            <person name="Sandor L."/>
            <person name="Barry K."/>
            <person name="Martinez A.T."/>
            <person name="Xiao Y."/>
            <person name="Gibbons J.G."/>
            <person name="Terashima K."/>
            <person name="Grigoriev I.V."/>
            <person name="Hibbett D.S."/>
        </authorList>
    </citation>
    <scope>NUCLEOTIDE SEQUENCE</scope>
    <source>
        <strain evidence="15">JLM2183</strain>
    </source>
</reference>
<feature type="signal peptide" evidence="12">
    <location>
        <begin position="1"/>
        <end position="21"/>
    </location>
</feature>
<organism evidence="15 16">
    <name type="scientific">Lentinula aciculospora</name>
    <dbReference type="NCBI Taxonomy" id="153920"/>
    <lineage>
        <taxon>Eukaryota</taxon>
        <taxon>Fungi</taxon>
        <taxon>Dikarya</taxon>
        <taxon>Basidiomycota</taxon>
        <taxon>Agaricomycotina</taxon>
        <taxon>Agaricomycetes</taxon>
        <taxon>Agaricomycetidae</taxon>
        <taxon>Agaricales</taxon>
        <taxon>Marasmiineae</taxon>
        <taxon>Omphalotaceae</taxon>
        <taxon>Lentinula</taxon>
    </lineage>
</organism>
<dbReference type="PANTHER" id="PTHR13266">
    <property type="entry name" value="PROTEASOME INHIBITOR"/>
    <property type="match status" value="1"/>
</dbReference>
<protein>
    <submittedName>
        <fullName evidence="15">PI31 proteasome regulator N-terminal-domain-containing protein</fullName>
    </submittedName>
</protein>
<evidence type="ECO:0000256" key="6">
    <source>
        <dbReference type="ARBA" id="ARBA00022553"/>
    </source>
</evidence>
<dbReference type="Pfam" id="PF11566">
    <property type="entry name" value="PI31_Prot_N"/>
    <property type="match status" value="1"/>
</dbReference>
<proteinExistence type="inferred from homology"/>
<comment type="caution">
    <text evidence="15">The sequence shown here is derived from an EMBL/GenBank/DDBJ whole genome shotgun (WGS) entry which is preliminary data.</text>
</comment>
<dbReference type="EMBL" id="JAOTPV010000043">
    <property type="protein sequence ID" value="KAJ4467543.1"/>
    <property type="molecule type" value="Genomic_DNA"/>
</dbReference>
<evidence type="ECO:0000313" key="16">
    <source>
        <dbReference type="Proteomes" id="UP001150266"/>
    </source>
</evidence>
<evidence type="ECO:0000259" key="14">
    <source>
        <dbReference type="Pfam" id="PF11566"/>
    </source>
</evidence>
<dbReference type="GO" id="GO:0070628">
    <property type="term" value="F:proteasome binding"/>
    <property type="evidence" value="ECO:0007669"/>
    <property type="project" value="InterPro"/>
</dbReference>
<name>A0A9W8ZV08_9AGAR</name>
<dbReference type="GO" id="GO:0005783">
    <property type="term" value="C:endoplasmic reticulum"/>
    <property type="evidence" value="ECO:0007669"/>
    <property type="project" value="UniProtKB-SubCell"/>
</dbReference>
<dbReference type="GO" id="GO:0000502">
    <property type="term" value="C:proteasome complex"/>
    <property type="evidence" value="ECO:0007669"/>
    <property type="project" value="UniProtKB-KW"/>
</dbReference>
<feature type="chain" id="PRO_5040816803" evidence="12">
    <location>
        <begin position="22"/>
        <end position="374"/>
    </location>
</feature>
<dbReference type="Gene3D" id="3.40.1000.30">
    <property type="match status" value="1"/>
</dbReference>
<dbReference type="Proteomes" id="UP001150266">
    <property type="component" value="Unassembled WGS sequence"/>
</dbReference>
<keyword evidence="5" id="KW-0963">Cytoplasm</keyword>
<keyword evidence="7" id="KW-0256">Endoplasmic reticulum</keyword>
<evidence type="ECO:0000256" key="12">
    <source>
        <dbReference type="SAM" id="SignalP"/>
    </source>
</evidence>
<keyword evidence="4" id="KW-0488">Methylation</keyword>
<dbReference type="GO" id="GO:0043161">
    <property type="term" value="P:proteasome-mediated ubiquitin-dependent protein catabolic process"/>
    <property type="evidence" value="ECO:0007669"/>
    <property type="project" value="InterPro"/>
</dbReference>
<evidence type="ECO:0000256" key="1">
    <source>
        <dbReference type="ARBA" id="ARBA00004240"/>
    </source>
</evidence>
<keyword evidence="9" id="KW-0007">Acetylation</keyword>
<dbReference type="PANTHER" id="PTHR13266:SF1">
    <property type="entry name" value="PROTEASOME INHIBITOR PI31 SUBUNIT"/>
    <property type="match status" value="1"/>
</dbReference>
<keyword evidence="6" id="KW-0597">Phosphoprotein</keyword>
<sequence length="374" mass="39468">MSTSNILDASALLSLIPTLLSSSNKVLQTPQDALTVLCHAILSTLAFRLISVHDSTAKIDEISGNVLPDNWNLHGPGGYTLRYKHEQSSLEFLVKLSKLGKRTVINAIAVESDKTTTLDISTNDFTSSSSFPYNAESPSSSSPLVHIYISSARITDFVSQFKLKIIQKLVPGLRKDGYTEEVDVDDKSSPSYTTMTSNPSSSRTIPRYNPDSDEFPIRFPPRNPSSHISPNNPLEIGRRDLDPVPGGSFQPPPLFPQSNNGDGMFVGPDHPIFGGRIGQGQGGFGAGGIGGIPGNQGPRWGGDGYLPPMGAPPGARFDPVGPAFGPGPGGVGISSFPGNTGGGVGGPRRSHNLPGQGDPANDEFMPPGAGDMYM</sequence>
<feature type="region of interest" description="Disordered" evidence="11">
    <location>
        <begin position="337"/>
        <end position="374"/>
    </location>
</feature>
<evidence type="ECO:0000256" key="4">
    <source>
        <dbReference type="ARBA" id="ARBA00022481"/>
    </source>
</evidence>
<accession>A0A9W8ZV08</accession>
<dbReference type="InterPro" id="IPR045128">
    <property type="entry name" value="PI31-like"/>
</dbReference>
<keyword evidence="16" id="KW-1185">Reference proteome</keyword>
<dbReference type="Pfam" id="PF08577">
    <property type="entry name" value="PI31_Prot_C"/>
    <property type="match status" value="1"/>
</dbReference>
<dbReference type="GO" id="GO:0004866">
    <property type="term" value="F:endopeptidase inhibitor activity"/>
    <property type="evidence" value="ECO:0007669"/>
    <property type="project" value="InterPro"/>
</dbReference>
<evidence type="ECO:0000256" key="8">
    <source>
        <dbReference type="ARBA" id="ARBA00022942"/>
    </source>
</evidence>
<keyword evidence="12" id="KW-0732">Signal</keyword>
<comment type="function">
    <text evidence="10">Plays an important role in control of proteasome function. Inhibits the hydrolysis of protein and peptide substrates by the 20S proteasome. Also inhibits the activation of the proteasome by the proteasome regulatory proteins PA700 and PA28.</text>
</comment>
<evidence type="ECO:0000256" key="9">
    <source>
        <dbReference type="ARBA" id="ARBA00022990"/>
    </source>
</evidence>
<evidence type="ECO:0000313" key="15">
    <source>
        <dbReference type="EMBL" id="KAJ4467543.1"/>
    </source>
</evidence>
<feature type="domain" description="PI31 proteasome regulator N-terminal" evidence="14">
    <location>
        <begin position="25"/>
        <end position="176"/>
    </location>
</feature>
<evidence type="ECO:0000256" key="7">
    <source>
        <dbReference type="ARBA" id="ARBA00022824"/>
    </source>
</evidence>
<comment type="subcellular location">
    <subcellularLocation>
        <location evidence="2">Cytoplasm</location>
    </subcellularLocation>
    <subcellularLocation>
        <location evidence="1">Endoplasmic reticulum</location>
    </subcellularLocation>
</comment>
<feature type="domain" description="PI31 proteasome regulator C-terminal" evidence="13">
    <location>
        <begin position="236"/>
        <end position="322"/>
    </location>
</feature>
<dbReference type="InterPro" id="IPR021625">
    <property type="entry name" value="PI31_Prot_N"/>
</dbReference>
<keyword evidence="8 15" id="KW-0647">Proteasome</keyword>
<dbReference type="AlphaFoldDB" id="A0A9W8ZV08"/>
<evidence type="ECO:0000256" key="10">
    <source>
        <dbReference type="ARBA" id="ARBA00024805"/>
    </source>
</evidence>